<evidence type="ECO:0008006" key="3">
    <source>
        <dbReference type="Google" id="ProtNLM"/>
    </source>
</evidence>
<dbReference type="EMBL" id="JACRYT010000003">
    <property type="protein sequence ID" value="MBC6679109.1"/>
    <property type="molecule type" value="Genomic_DNA"/>
</dbReference>
<accession>A0A923SRA9</accession>
<reference evidence="1" key="1">
    <citation type="submission" date="2020-08" db="EMBL/GenBank/DDBJ databases">
        <title>Genome public.</title>
        <authorList>
            <person name="Liu C."/>
            <person name="Sun Q."/>
        </authorList>
    </citation>
    <scope>NUCLEOTIDE SEQUENCE</scope>
    <source>
        <strain evidence="1">BX12</strain>
    </source>
</reference>
<dbReference type="Proteomes" id="UP000602647">
    <property type="component" value="Unassembled WGS sequence"/>
</dbReference>
<gene>
    <name evidence="1" type="ORF">H9L42_04625</name>
</gene>
<comment type="caution">
    <text evidence="1">The sequence shown here is derived from an EMBL/GenBank/DDBJ whole genome shotgun (WGS) entry which is preliminary data.</text>
</comment>
<sequence length="238" mass="26377">MINHTEGGAGSETTEYTYDLAGNRDKELTPEGLLLDYHYNGLNQLFLIETEEQDDTGEWQVRATETYTYDRNGNQTGKTSSASGETISMTYDAANRLAGYEKKKDGAALLNQKNRYNGEGHRIRKEETKGKESSVRNYYYQDGKVLYTTDGENQRNSFNLFGREGNVIATARGAGSSETWYLYNKDVRGSTSSLIDDGGIAAAAYTYDEFGNTTIRAGEDFDNAFLSSALAVPTKRTA</sequence>
<dbReference type="InterPro" id="IPR031325">
    <property type="entry name" value="RHS_repeat"/>
</dbReference>
<dbReference type="Gene3D" id="2.180.10.10">
    <property type="entry name" value="RHS repeat-associated core"/>
    <property type="match status" value="1"/>
</dbReference>
<keyword evidence="2" id="KW-1185">Reference proteome</keyword>
<dbReference type="Pfam" id="PF05593">
    <property type="entry name" value="RHS_repeat"/>
    <property type="match status" value="1"/>
</dbReference>
<evidence type="ECO:0000313" key="2">
    <source>
        <dbReference type="Proteomes" id="UP000602647"/>
    </source>
</evidence>
<organism evidence="1 2">
    <name type="scientific">Zhenpiania hominis</name>
    <dbReference type="NCBI Taxonomy" id="2763644"/>
    <lineage>
        <taxon>Bacteria</taxon>
        <taxon>Bacillati</taxon>
        <taxon>Bacillota</taxon>
        <taxon>Clostridia</taxon>
        <taxon>Peptostreptococcales</taxon>
        <taxon>Anaerovoracaceae</taxon>
        <taxon>Zhenpiania</taxon>
    </lineage>
</organism>
<proteinExistence type="predicted"/>
<dbReference type="RefSeq" id="WP_187302218.1">
    <property type="nucleotide sequence ID" value="NZ_JACRYT010000003.1"/>
</dbReference>
<dbReference type="AlphaFoldDB" id="A0A923SRA9"/>
<protein>
    <recommendedName>
        <fullName evidence="3">YD repeat-containing protein</fullName>
    </recommendedName>
</protein>
<name>A0A923SRA9_9FIRM</name>
<evidence type="ECO:0000313" key="1">
    <source>
        <dbReference type="EMBL" id="MBC6679109.1"/>
    </source>
</evidence>